<dbReference type="SUPFAM" id="SSF158472">
    <property type="entry name" value="HAMP domain-like"/>
    <property type="match status" value="1"/>
</dbReference>
<evidence type="ECO:0000256" key="3">
    <source>
        <dbReference type="PROSITE-ProRule" id="PRU00284"/>
    </source>
</evidence>
<dbReference type="Proteomes" id="UP001163550">
    <property type="component" value="Chromosome"/>
</dbReference>
<evidence type="ECO:0000313" key="9">
    <source>
        <dbReference type="Proteomes" id="UP001163550"/>
    </source>
</evidence>
<feature type="domain" description="Methyl-accepting transducer" evidence="6">
    <location>
        <begin position="629"/>
        <end position="858"/>
    </location>
</feature>
<feature type="domain" description="HAMP" evidence="7">
    <location>
        <begin position="216"/>
        <end position="268"/>
    </location>
</feature>
<dbReference type="SMART" id="SM00283">
    <property type="entry name" value="MA"/>
    <property type="match status" value="1"/>
</dbReference>
<sequence>MFKWFYNRKIGTKIISGFVFGAMVLGLVALMGIVFIEGINAVTNELYKKVMVSVGMTEDLQSVFQEISADTAYLIAVDDAQSITAYINTISSNKAKMADLLTKYEKEINDQQIRLLYDELLTADQEAMEKLDQVIQLAKENKDEEALAMMLQSGTSKDLLITESEIIKKITAKEIEYGEMKKVAFDELVRKAYLFMSSISAIIMIIAVCLGIFISHAITAPLKKAKYMIEEMSMGHLSERLKLKSTDEIGQMATVLDDFADRLQSTLVMSLKQISMGDVSAEIEIIDERDEVSPMLKTTIENLRKLITEANMLSQAAINGQLDKRGNADAFQGSYREIIEGVNNTIDALVEPLKAFGDYLDRIGRGEIPEKFSRTVSGDYVKIKNSINACVDGLGAIEEGNRILGQMSVNDYSQKMVSDYPGIYGEMAASINRLHYNISYVIQFNNDMANGEMGNHLETFLASGKLSEKDEFIPSLIKLIENIEMLVDETRTMSASAVDGDLDNRGDASKFMGAYAKIIEGFNDTLDALTAPMQEASVVLNELSQGNLNTLMVGEYKGQNGKIKDDMNHTVAFLKCYVAEISTTLQNISEKNLDLEVTTDYLGDFWAIKTALNHITDSLSNTISDINIAAGQVENGARQISDGGQALAQGTTEQASTIQELTASIDEILGKTKKNAANANKVNVLTSKVRTNAETGDQQMTKMIASMSTINQSSNDISKIIKVIDDIAFQTNILALNAAVEAARAGQHGKGFAVVAEEVRTLAARSSEAAKETTLLIESSIEKVAIGTQIADETAIGLKVITENISEIAGLIEKITDESNEQAIEIAQITEGIDQVSKVVQTNSATAEESAAASEELSGQAEMLKYLVDEFKVKQKIY</sequence>
<evidence type="ECO:0000259" key="6">
    <source>
        <dbReference type="PROSITE" id="PS50111"/>
    </source>
</evidence>
<accession>A0ABY6HKF1</accession>
<evidence type="ECO:0000256" key="1">
    <source>
        <dbReference type="ARBA" id="ARBA00022500"/>
    </source>
</evidence>
<keyword evidence="1" id="KW-0145">Chemotaxis</keyword>
<reference evidence="8" key="1">
    <citation type="submission" date="2021-11" db="EMBL/GenBank/DDBJ databases">
        <title>Isoprene-degrading acetogen.</title>
        <authorList>
            <person name="Yang Y."/>
            <person name="Jin H."/>
            <person name="Yan J."/>
        </authorList>
    </citation>
    <scope>NUCLEOTIDE SEQUENCE</scope>
    <source>
        <strain evidence="8">Berkeley</strain>
    </source>
</reference>
<dbReference type="Gene3D" id="1.10.287.950">
    <property type="entry name" value="Methyl-accepting chemotaxis protein"/>
    <property type="match status" value="1"/>
</dbReference>
<comment type="similarity">
    <text evidence="2">Belongs to the methyl-accepting chemotaxis (MCP) protein family.</text>
</comment>
<dbReference type="InterPro" id="IPR004090">
    <property type="entry name" value="Chemotax_Me-accpt_rcpt"/>
</dbReference>
<keyword evidence="5" id="KW-0472">Membrane</keyword>
<evidence type="ECO:0000256" key="5">
    <source>
        <dbReference type="SAM" id="Phobius"/>
    </source>
</evidence>
<dbReference type="EMBL" id="CP087994">
    <property type="protein sequence ID" value="UYO63971.1"/>
    <property type="molecule type" value="Genomic_DNA"/>
</dbReference>
<keyword evidence="5" id="KW-1133">Transmembrane helix</keyword>
<dbReference type="Pfam" id="PF18947">
    <property type="entry name" value="HAMP_2"/>
    <property type="match status" value="2"/>
</dbReference>
<gene>
    <name evidence="8" type="ORF">LNN31_06010</name>
</gene>
<evidence type="ECO:0000259" key="7">
    <source>
        <dbReference type="PROSITE" id="PS50885"/>
    </source>
</evidence>
<dbReference type="CDD" id="cd06225">
    <property type="entry name" value="HAMP"/>
    <property type="match status" value="1"/>
</dbReference>
<dbReference type="Pfam" id="PF00015">
    <property type="entry name" value="MCPsignal"/>
    <property type="match status" value="1"/>
</dbReference>
<feature type="coiled-coil region" evidence="4">
    <location>
        <begin position="94"/>
        <end position="141"/>
    </location>
</feature>
<evidence type="ECO:0000313" key="8">
    <source>
        <dbReference type="EMBL" id="UYO63971.1"/>
    </source>
</evidence>
<dbReference type="InterPro" id="IPR004089">
    <property type="entry name" value="MCPsignal_dom"/>
</dbReference>
<evidence type="ECO:0000256" key="2">
    <source>
        <dbReference type="ARBA" id="ARBA00029447"/>
    </source>
</evidence>
<dbReference type="PANTHER" id="PTHR43531:SF11">
    <property type="entry name" value="METHYL-ACCEPTING CHEMOTAXIS PROTEIN 3"/>
    <property type="match status" value="1"/>
</dbReference>
<name>A0ABY6HKF1_9FIRM</name>
<proteinExistence type="inferred from homology"/>
<dbReference type="Pfam" id="PF12729">
    <property type="entry name" value="4HB_MCP_1"/>
    <property type="match status" value="1"/>
</dbReference>
<dbReference type="PRINTS" id="PR00260">
    <property type="entry name" value="CHEMTRNSDUCR"/>
</dbReference>
<keyword evidence="4" id="KW-0175">Coiled coil</keyword>
<dbReference type="RefSeq" id="WP_263993061.1">
    <property type="nucleotide sequence ID" value="NZ_CP087994.1"/>
</dbReference>
<keyword evidence="9" id="KW-1185">Reference proteome</keyword>
<organism evidence="8 9">
    <name type="scientific">Acetobacterium wieringae</name>
    <dbReference type="NCBI Taxonomy" id="52694"/>
    <lineage>
        <taxon>Bacteria</taxon>
        <taxon>Bacillati</taxon>
        <taxon>Bacillota</taxon>
        <taxon>Clostridia</taxon>
        <taxon>Eubacteriales</taxon>
        <taxon>Eubacteriaceae</taxon>
        <taxon>Acetobacterium</taxon>
    </lineage>
</organism>
<dbReference type="Gene3D" id="1.20.120.1530">
    <property type="match status" value="2"/>
</dbReference>
<dbReference type="Pfam" id="PF00672">
    <property type="entry name" value="HAMP"/>
    <property type="match status" value="1"/>
</dbReference>
<dbReference type="PANTHER" id="PTHR43531">
    <property type="entry name" value="PROTEIN ICFG"/>
    <property type="match status" value="1"/>
</dbReference>
<feature type="transmembrane region" description="Helical" evidence="5">
    <location>
        <begin position="192"/>
        <end position="214"/>
    </location>
</feature>
<dbReference type="SUPFAM" id="SSF58104">
    <property type="entry name" value="Methyl-accepting chemotaxis protein (MCP) signaling domain"/>
    <property type="match status" value="1"/>
</dbReference>
<dbReference type="InterPro" id="IPR024478">
    <property type="entry name" value="HlyB_4HB_MCP"/>
</dbReference>
<dbReference type="InterPro" id="IPR051310">
    <property type="entry name" value="MCP_chemotaxis"/>
</dbReference>
<dbReference type="PROSITE" id="PS50111">
    <property type="entry name" value="CHEMOTAXIS_TRANSDUC_2"/>
    <property type="match status" value="1"/>
</dbReference>
<feature type="transmembrane region" description="Helical" evidence="5">
    <location>
        <begin position="14"/>
        <end position="39"/>
    </location>
</feature>
<protein>
    <submittedName>
        <fullName evidence="8">Methyl-accepting chemotaxis protein</fullName>
    </submittedName>
</protein>
<dbReference type="CDD" id="cd19411">
    <property type="entry name" value="MCP2201-like_sensor"/>
    <property type="match status" value="1"/>
</dbReference>
<dbReference type="SMART" id="SM00304">
    <property type="entry name" value="HAMP"/>
    <property type="match status" value="4"/>
</dbReference>
<dbReference type="PROSITE" id="PS50885">
    <property type="entry name" value="HAMP"/>
    <property type="match status" value="1"/>
</dbReference>
<dbReference type="CDD" id="cd11386">
    <property type="entry name" value="MCP_signal"/>
    <property type="match status" value="1"/>
</dbReference>
<dbReference type="InterPro" id="IPR047347">
    <property type="entry name" value="YvaQ-like_sensor"/>
</dbReference>
<keyword evidence="5" id="KW-0812">Transmembrane</keyword>
<dbReference type="InterPro" id="IPR003660">
    <property type="entry name" value="HAMP_dom"/>
</dbReference>
<keyword evidence="3" id="KW-0807">Transducer</keyword>
<evidence type="ECO:0000256" key="4">
    <source>
        <dbReference type="SAM" id="Coils"/>
    </source>
</evidence>